<evidence type="ECO:0000256" key="3">
    <source>
        <dbReference type="ARBA" id="ARBA00022553"/>
    </source>
</evidence>
<feature type="transmembrane region" description="Helical" evidence="9">
    <location>
        <begin position="178"/>
        <end position="201"/>
    </location>
</feature>
<keyword evidence="5" id="KW-0547">Nucleotide-binding</keyword>
<evidence type="ECO:0000256" key="1">
    <source>
        <dbReference type="ARBA" id="ARBA00000085"/>
    </source>
</evidence>
<feature type="domain" description="Signal transduction histidine kinase subgroup 3 dimerisation and phosphoacceptor" evidence="11">
    <location>
        <begin position="241"/>
        <end position="308"/>
    </location>
</feature>
<comment type="catalytic activity">
    <reaction evidence="1">
        <text>ATP + protein L-histidine = ADP + protein N-phospho-L-histidine.</text>
        <dbReference type="EC" id="2.7.13.3"/>
    </reaction>
</comment>
<feature type="transmembrane region" description="Helical" evidence="9">
    <location>
        <begin position="16"/>
        <end position="41"/>
    </location>
</feature>
<keyword evidence="3" id="KW-0597">Phosphoprotein</keyword>
<proteinExistence type="predicted"/>
<dbReference type="SUPFAM" id="SSF55874">
    <property type="entry name" value="ATPase domain of HSP90 chaperone/DNA topoisomerase II/histidine kinase"/>
    <property type="match status" value="1"/>
</dbReference>
<sequence>MADSGLGAWRERLISVLHLFTSFALSLLYLVPAALLVLMAGSLSSTVAEIMLRLVPVDWELPVLAALTLVSLPVATLLSRLCTHIQKKRVGALFGIVETTVPEPDDAPPLLRGLRYVLGREAWTTVLYSTVAGFTGLLAGGLTVLLVAYGTGGVVGGVLALAITFLSDVSVQNTGLTTVLLCVLAGPPLVVGGLWAAPWLVRLDTGIMRRVLFDSPQVRVRRRLLELSDTRSRMVDAAEAERRRIERDLHDGAQQRLLALTMTLTRARAKFERDPEQARALLEEAQRESRAVMADLREVARGLHPRVLTDHGLDAALPVAAGRCPVPVRLDVDLAERPSPRAEGVAYYVACEALTNVAKHAGATAVTVRAERVPRRRGDLLRLTVTDDGRGGADPDAGTGLHGLSDRVHAVDGELFVHSPPGEGTVLTADIPWEA</sequence>
<dbReference type="GO" id="GO:0016301">
    <property type="term" value="F:kinase activity"/>
    <property type="evidence" value="ECO:0007669"/>
    <property type="project" value="UniProtKB-KW"/>
</dbReference>
<dbReference type="PANTHER" id="PTHR24421">
    <property type="entry name" value="NITRATE/NITRITE SENSOR PROTEIN NARX-RELATED"/>
    <property type="match status" value="1"/>
</dbReference>
<dbReference type="InterPro" id="IPR050482">
    <property type="entry name" value="Sensor_HK_TwoCompSys"/>
</dbReference>
<feature type="transmembrane region" description="Helical" evidence="9">
    <location>
        <begin position="61"/>
        <end position="79"/>
    </location>
</feature>
<keyword evidence="4" id="KW-0808">Transferase</keyword>
<keyword evidence="13" id="KW-1185">Reference proteome</keyword>
<dbReference type="Pfam" id="PF07730">
    <property type="entry name" value="HisKA_3"/>
    <property type="match status" value="1"/>
</dbReference>
<evidence type="ECO:0000313" key="12">
    <source>
        <dbReference type="EMBL" id="UPT22838.1"/>
    </source>
</evidence>
<evidence type="ECO:0000256" key="4">
    <source>
        <dbReference type="ARBA" id="ARBA00022679"/>
    </source>
</evidence>
<dbReference type="RefSeq" id="WP_248591341.1">
    <property type="nucleotide sequence ID" value="NZ_BAABEB010000011.1"/>
</dbReference>
<name>A0ABY4L8Q7_THEAE</name>
<feature type="transmembrane region" description="Helical" evidence="9">
    <location>
        <begin position="122"/>
        <end position="140"/>
    </location>
</feature>
<dbReference type="InterPro" id="IPR036890">
    <property type="entry name" value="HATPase_C_sf"/>
</dbReference>
<evidence type="ECO:0000256" key="9">
    <source>
        <dbReference type="SAM" id="Phobius"/>
    </source>
</evidence>
<accession>A0ABY4L8Q7</accession>
<keyword evidence="7" id="KW-0067">ATP-binding</keyword>
<dbReference type="InterPro" id="IPR003594">
    <property type="entry name" value="HATPase_dom"/>
</dbReference>
<evidence type="ECO:0000256" key="7">
    <source>
        <dbReference type="ARBA" id="ARBA00022840"/>
    </source>
</evidence>
<dbReference type="Proteomes" id="UP000832041">
    <property type="component" value="Chromosome"/>
</dbReference>
<keyword evidence="8" id="KW-0902">Two-component regulatory system</keyword>
<keyword evidence="6 12" id="KW-0418">Kinase</keyword>
<organism evidence="12 13">
    <name type="scientific">Thermobifida alba</name>
    <name type="common">Thermomonospora alba</name>
    <dbReference type="NCBI Taxonomy" id="53522"/>
    <lineage>
        <taxon>Bacteria</taxon>
        <taxon>Bacillati</taxon>
        <taxon>Actinomycetota</taxon>
        <taxon>Actinomycetes</taxon>
        <taxon>Streptosporangiales</taxon>
        <taxon>Nocardiopsidaceae</taxon>
        <taxon>Thermobifida</taxon>
    </lineage>
</organism>
<evidence type="ECO:0000259" key="10">
    <source>
        <dbReference type="Pfam" id="PF02518"/>
    </source>
</evidence>
<reference evidence="12 13" key="1">
    <citation type="submission" date="2020-04" db="EMBL/GenBank/DDBJ databases">
        <title>Thermobifida alba genome sequencing and assembly.</title>
        <authorList>
            <person name="Luzics S."/>
            <person name="Horvath B."/>
            <person name="Nagy I."/>
            <person name="Toth A."/>
            <person name="Nagy I."/>
            <person name="Kukolya J."/>
        </authorList>
    </citation>
    <scope>NUCLEOTIDE SEQUENCE [LARGE SCALE GENOMIC DNA]</scope>
    <source>
        <strain evidence="12 13">DSM 43795</strain>
    </source>
</reference>
<evidence type="ECO:0000256" key="6">
    <source>
        <dbReference type="ARBA" id="ARBA00022777"/>
    </source>
</evidence>
<evidence type="ECO:0000259" key="11">
    <source>
        <dbReference type="Pfam" id="PF07730"/>
    </source>
</evidence>
<dbReference type="Pfam" id="PF02518">
    <property type="entry name" value="HATPase_c"/>
    <property type="match status" value="1"/>
</dbReference>
<evidence type="ECO:0000313" key="13">
    <source>
        <dbReference type="Proteomes" id="UP000832041"/>
    </source>
</evidence>
<dbReference type="EC" id="2.7.13.3" evidence="2"/>
<dbReference type="Gene3D" id="1.20.5.1930">
    <property type="match status" value="1"/>
</dbReference>
<keyword evidence="9" id="KW-0812">Transmembrane</keyword>
<feature type="domain" description="Histidine kinase/HSP90-like ATPase" evidence="10">
    <location>
        <begin position="348"/>
        <end position="433"/>
    </location>
</feature>
<keyword evidence="9" id="KW-1133">Transmembrane helix</keyword>
<gene>
    <name evidence="12" type="ORF">FOF52_19360</name>
</gene>
<dbReference type="Gene3D" id="3.30.565.10">
    <property type="entry name" value="Histidine kinase-like ATPase, C-terminal domain"/>
    <property type="match status" value="1"/>
</dbReference>
<evidence type="ECO:0000256" key="5">
    <source>
        <dbReference type="ARBA" id="ARBA00022741"/>
    </source>
</evidence>
<dbReference type="CDD" id="cd16917">
    <property type="entry name" value="HATPase_UhpB-NarQ-NarX-like"/>
    <property type="match status" value="1"/>
</dbReference>
<keyword evidence="9" id="KW-0472">Membrane</keyword>
<feature type="transmembrane region" description="Helical" evidence="9">
    <location>
        <begin position="146"/>
        <end position="166"/>
    </location>
</feature>
<protein>
    <recommendedName>
        <fullName evidence="2">histidine kinase</fullName>
        <ecNumber evidence="2">2.7.13.3</ecNumber>
    </recommendedName>
</protein>
<evidence type="ECO:0000256" key="8">
    <source>
        <dbReference type="ARBA" id="ARBA00023012"/>
    </source>
</evidence>
<dbReference type="PANTHER" id="PTHR24421:SF10">
    <property type="entry name" value="NITRATE_NITRITE SENSOR PROTEIN NARQ"/>
    <property type="match status" value="1"/>
</dbReference>
<dbReference type="EMBL" id="CP051627">
    <property type="protein sequence ID" value="UPT22838.1"/>
    <property type="molecule type" value="Genomic_DNA"/>
</dbReference>
<evidence type="ECO:0000256" key="2">
    <source>
        <dbReference type="ARBA" id="ARBA00012438"/>
    </source>
</evidence>
<dbReference type="InterPro" id="IPR011712">
    <property type="entry name" value="Sig_transdc_His_kin_sub3_dim/P"/>
</dbReference>